<accession>A0A8S5N0G7</accession>
<sequence length="29" mass="3305">MIPHGSPSSDKNKFLNNQLPAKIRYFTIS</sequence>
<protein>
    <submittedName>
        <fullName evidence="1">Uncharacterized protein</fullName>
    </submittedName>
</protein>
<evidence type="ECO:0000313" key="1">
    <source>
        <dbReference type="EMBL" id="DAD88086.1"/>
    </source>
</evidence>
<name>A0A8S5N0G7_9CAUD</name>
<organism evidence="1">
    <name type="scientific">Siphoviridae sp. ctdYc1</name>
    <dbReference type="NCBI Taxonomy" id="2826399"/>
    <lineage>
        <taxon>Viruses</taxon>
        <taxon>Duplodnaviria</taxon>
        <taxon>Heunggongvirae</taxon>
        <taxon>Uroviricota</taxon>
        <taxon>Caudoviricetes</taxon>
    </lineage>
</organism>
<proteinExistence type="predicted"/>
<reference evidence="1" key="1">
    <citation type="journal article" date="2021" name="Proc. Natl. Acad. Sci. U.S.A.">
        <title>A Catalog of Tens of Thousands of Viruses from Human Metagenomes Reveals Hidden Associations with Chronic Diseases.</title>
        <authorList>
            <person name="Tisza M.J."/>
            <person name="Buck C.B."/>
        </authorList>
    </citation>
    <scope>NUCLEOTIDE SEQUENCE</scope>
    <source>
        <strain evidence="1">CtdYc1</strain>
    </source>
</reference>
<dbReference type="EMBL" id="BK015034">
    <property type="protein sequence ID" value="DAD88086.1"/>
    <property type="molecule type" value="Genomic_DNA"/>
</dbReference>